<protein>
    <submittedName>
        <fullName evidence="2">Class I SAM-dependent methyltransferase</fullName>
        <ecNumber evidence="2">2.1.1.-</ecNumber>
    </submittedName>
</protein>
<sequence length="191" mass="20775">MHRLLQPQSGETLLDVGCGTGHFTRRFAGAGLAVTGLDPDPAMLDYTRHWSPELPWVRGTAISLPFADHSFDLVTAVTSLCFIDNPEAALAEMWRVARRAVLVGLLNRRSLLHRRKAGRGGYANARWDSLGEARSWSSALSPAPDATRWGTVIFSPNAGPVGRVLERMLPAHLPFGAFLALSLHKDASTPI</sequence>
<accession>A0ABV4TSJ2</accession>
<dbReference type="SUPFAM" id="SSF53335">
    <property type="entry name" value="S-adenosyl-L-methionine-dependent methyltransferases"/>
    <property type="match status" value="1"/>
</dbReference>
<feature type="domain" description="Methyltransferase type 11" evidence="1">
    <location>
        <begin position="14"/>
        <end position="99"/>
    </location>
</feature>
<evidence type="ECO:0000259" key="1">
    <source>
        <dbReference type="Pfam" id="PF08241"/>
    </source>
</evidence>
<dbReference type="EMBL" id="JBGUAW010000003">
    <property type="protein sequence ID" value="MFA9460289.1"/>
    <property type="molecule type" value="Genomic_DNA"/>
</dbReference>
<dbReference type="InterPro" id="IPR013216">
    <property type="entry name" value="Methyltransf_11"/>
</dbReference>
<organism evidence="2 3">
    <name type="scientific">Thiohalorhabdus methylotrophus</name>
    <dbReference type="NCBI Taxonomy" id="3242694"/>
    <lineage>
        <taxon>Bacteria</taxon>
        <taxon>Pseudomonadati</taxon>
        <taxon>Pseudomonadota</taxon>
        <taxon>Gammaproteobacteria</taxon>
        <taxon>Thiohalorhabdales</taxon>
        <taxon>Thiohalorhabdaceae</taxon>
        <taxon>Thiohalorhabdus</taxon>
    </lineage>
</organism>
<evidence type="ECO:0000313" key="2">
    <source>
        <dbReference type="EMBL" id="MFA9460289.1"/>
    </source>
</evidence>
<dbReference type="PANTHER" id="PTHR43591">
    <property type="entry name" value="METHYLTRANSFERASE"/>
    <property type="match status" value="1"/>
</dbReference>
<dbReference type="InterPro" id="IPR029063">
    <property type="entry name" value="SAM-dependent_MTases_sf"/>
</dbReference>
<dbReference type="Gene3D" id="3.40.50.150">
    <property type="entry name" value="Vaccinia Virus protein VP39"/>
    <property type="match status" value="1"/>
</dbReference>
<dbReference type="GO" id="GO:0032259">
    <property type="term" value="P:methylation"/>
    <property type="evidence" value="ECO:0007669"/>
    <property type="project" value="UniProtKB-KW"/>
</dbReference>
<gene>
    <name evidence="2" type="ORF">ACERLL_05555</name>
</gene>
<dbReference type="EC" id="2.1.1.-" evidence="2"/>
<dbReference type="RefSeq" id="WP_373655073.1">
    <property type="nucleotide sequence ID" value="NZ_JBGUAW010000003.1"/>
</dbReference>
<proteinExistence type="predicted"/>
<evidence type="ECO:0000313" key="3">
    <source>
        <dbReference type="Proteomes" id="UP001575181"/>
    </source>
</evidence>
<name>A0ABV4TSJ2_9GAMM</name>
<keyword evidence="2" id="KW-0808">Transferase</keyword>
<dbReference type="Pfam" id="PF08241">
    <property type="entry name" value="Methyltransf_11"/>
    <property type="match status" value="1"/>
</dbReference>
<dbReference type="GO" id="GO:0008168">
    <property type="term" value="F:methyltransferase activity"/>
    <property type="evidence" value="ECO:0007669"/>
    <property type="project" value="UniProtKB-KW"/>
</dbReference>
<dbReference type="PANTHER" id="PTHR43591:SF99">
    <property type="entry name" value="OS06G0646000 PROTEIN"/>
    <property type="match status" value="1"/>
</dbReference>
<reference evidence="2 3" key="1">
    <citation type="submission" date="2024-08" db="EMBL/GenBank/DDBJ databases">
        <title>Whole-genome sequencing of halo(alkali)philic microorganisms from hypersaline lakes.</title>
        <authorList>
            <person name="Sorokin D.Y."/>
            <person name="Merkel A.Y."/>
            <person name="Messina E."/>
            <person name="Yakimov M."/>
        </authorList>
    </citation>
    <scope>NUCLEOTIDE SEQUENCE [LARGE SCALE GENOMIC DNA]</scope>
    <source>
        <strain evidence="2 3">Cl-TMA</strain>
    </source>
</reference>
<keyword evidence="3" id="KW-1185">Reference proteome</keyword>
<dbReference type="CDD" id="cd02440">
    <property type="entry name" value="AdoMet_MTases"/>
    <property type="match status" value="1"/>
</dbReference>
<comment type="caution">
    <text evidence="2">The sequence shown here is derived from an EMBL/GenBank/DDBJ whole genome shotgun (WGS) entry which is preliminary data.</text>
</comment>
<dbReference type="Proteomes" id="UP001575181">
    <property type="component" value="Unassembled WGS sequence"/>
</dbReference>
<keyword evidence="2" id="KW-0489">Methyltransferase</keyword>